<dbReference type="Gene3D" id="3.40.50.10800">
    <property type="entry name" value="NadA-like"/>
    <property type="match status" value="3"/>
</dbReference>
<proteinExistence type="inferred from homology"/>
<comment type="pathway">
    <text evidence="2 12">Cofactor biosynthesis; NAD(+) biosynthesis; quinolinate from iminoaspartate: step 1/1.</text>
</comment>
<feature type="binding site" evidence="12">
    <location>
        <position position="40"/>
    </location>
    <ligand>
        <name>iminosuccinate</name>
        <dbReference type="ChEBI" id="CHEBI:77875"/>
    </ligand>
</feature>
<dbReference type="EC" id="2.5.1.72" evidence="3 12"/>
<keyword evidence="7 12" id="KW-0479">Metal-binding</keyword>
<dbReference type="PANTHER" id="PTHR30573:SF0">
    <property type="entry name" value="QUINOLINATE SYNTHASE, CHLOROPLASTIC"/>
    <property type="match status" value="1"/>
</dbReference>
<evidence type="ECO:0000313" key="13">
    <source>
        <dbReference type="EMBL" id="SHG44296.1"/>
    </source>
</evidence>
<evidence type="ECO:0000256" key="12">
    <source>
        <dbReference type="HAMAP-Rule" id="MF_00568"/>
    </source>
</evidence>
<accession>A0A1M5JUR2</accession>
<gene>
    <name evidence="12" type="primary">nadA</name>
    <name evidence="13" type="ORF">SAMN02745221_00234</name>
</gene>
<protein>
    <recommendedName>
        <fullName evidence="11 12">Quinolinate synthase</fullName>
        <ecNumber evidence="3 12">2.5.1.72</ecNumber>
    </recommendedName>
</protein>
<comment type="subcellular location">
    <subcellularLocation>
        <location evidence="12">Cytoplasm</location>
    </subcellularLocation>
</comment>
<comment type="similarity">
    <text evidence="12">Belongs to the quinolinate synthase family. Type 2 subfamily.</text>
</comment>
<comment type="function">
    <text evidence="1 12">Catalyzes the condensation of iminoaspartate with dihydroxyacetone phosphate to form quinolinate.</text>
</comment>
<dbReference type="FunFam" id="3.40.50.10800:FF:000001">
    <property type="entry name" value="Quinolinate synthase A"/>
    <property type="match status" value="1"/>
</dbReference>
<evidence type="ECO:0000256" key="1">
    <source>
        <dbReference type="ARBA" id="ARBA00003791"/>
    </source>
</evidence>
<evidence type="ECO:0000256" key="6">
    <source>
        <dbReference type="ARBA" id="ARBA00022679"/>
    </source>
</evidence>
<evidence type="ECO:0000256" key="11">
    <source>
        <dbReference type="ARBA" id="ARBA00073059"/>
    </source>
</evidence>
<name>A0A1M5JUR2_9FIRM</name>
<dbReference type="InterPro" id="IPR023066">
    <property type="entry name" value="Quinolinate_synth_type2"/>
</dbReference>
<dbReference type="NCBIfam" id="NF006878">
    <property type="entry name" value="PRK09375.1-2"/>
    <property type="match status" value="1"/>
</dbReference>
<dbReference type="NCBIfam" id="TIGR00550">
    <property type="entry name" value="nadA"/>
    <property type="match status" value="1"/>
</dbReference>
<keyword evidence="4 12" id="KW-0004">4Fe-4S</keyword>
<dbReference type="GO" id="GO:0005737">
    <property type="term" value="C:cytoplasm"/>
    <property type="evidence" value="ECO:0007669"/>
    <property type="project" value="UniProtKB-SubCell"/>
</dbReference>
<dbReference type="GO" id="GO:0046872">
    <property type="term" value="F:metal ion binding"/>
    <property type="evidence" value="ECO:0007669"/>
    <property type="project" value="UniProtKB-KW"/>
</dbReference>
<feature type="binding site" evidence="12">
    <location>
        <position position="171"/>
    </location>
    <ligand>
        <name>[4Fe-4S] cluster</name>
        <dbReference type="ChEBI" id="CHEBI:49883"/>
    </ligand>
</feature>
<keyword evidence="5 12" id="KW-0662">Pyridine nucleotide biosynthesis</keyword>
<feature type="binding site" evidence="12">
    <location>
        <begin position="111"/>
        <end position="113"/>
    </location>
    <ligand>
        <name>iminosuccinate</name>
        <dbReference type="ChEBI" id="CHEBI:77875"/>
    </ligand>
</feature>
<feature type="binding site" evidence="12">
    <location>
        <position position="259"/>
    </location>
    <ligand>
        <name>[4Fe-4S] cluster</name>
        <dbReference type="ChEBI" id="CHEBI:49883"/>
    </ligand>
</feature>
<dbReference type="InterPro" id="IPR003473">
    <property type="entry name" value="NadA"/>
</dbReference>
<dbReference type="GO" id="GO:0051539">
    <property type="term" value="F:4 iron, 4 sulfur cluster binding"/>
    <property type="evidence" value="ECO:0007669"/>
    <property type="project" value="UniProtKB-KW"/>
</dbReference>
<dbReference type="HAMAP" id="MF_00568">
    <property type="entry name" value="NadA_type2"/>
    <property type="match status" value="1"/>
</dbReference>
<sequence>MSGDLTSYIAARKKELNALILAHYYQLPEIQDCADFVGDSLQLARRAKEAEEEIIVCCGVHFMAESAKILNPDKTVLIPEVKAGCPMADMVTPEKLREKKALYGEPVVVCYVNSSAAVKAESDICCTSSNALEVVRSIPEGRDILFVPDCNLGAFVAQKTGRELILWEGYCPVHHVLTWKEVEEQKKLHPEAEVVVHPECPVEVTEKADAVRSTAGILKYVQESPKKEFIIGTEAGFLYTLHRHCPDKKFYLARPEFTCADMKLITLEKLALALEKLQYEVVVPEDIREKAYQALEKMIAIG</sequence>
<evidence type="ECO:0000256" key="7">
    <source>
        <dbReference type="ARBA" id="ARBA00022723"/>
    </source>
</evidence>
<dbReference type="EMBL" id="FQWY01000003">
    <property type="protein sequence ID" value="SHG44296.1"/>
    <property type="molecule type" value="Genomic_DNA"/>
</dbReference>
<dbReference type="GO" id="GO:0034628">
    <property type="term" value="P:'de novo' NAD+ biosynthetic process from L-aspartate"/>
    <property type="evidence" value="ECO:0007669"/>
    <property type="project" value="TreeGrafter"/>
</dbReference>
<dbReference type="RefSeq" id="WP_073089100.1">
    <property type="nucleotide sequence ID" value="NZ_FQWY01000003.1"/>
</dbReference>
<keyword evidence="8 12" id="KW-0408">Iron</keyword>
<feature type="binding site" evidence="12">
    <location>
        <position position="23"/>
    </location>
    <ligand>
        <name>iminosuccinate</name>
        <dbReference type="ChEBI" id="CHEBI:77875"/>
    </ligand>
</feature>
<organism evidence="13 14">
    <name type="scientific">Thermosyntropha lipolytica DSM 11003</name>
    <dbReference type="NCBI Taxonomy" id="1123382"/>
    <lineage>
        <taxon>Bacteria</taxon>
        <taxon>Bacillati</taxon>
        <taxon>Bacillota</taxon>
        <taxon>Clostridia</taxon>
        <taxon>Eubacteriales</taxon>
        <taxon>Syntrophomonadaceae</taxon>
        <taxon>Thermosyntropha</taxon>
    </lineage>
</organism>
<comment type="cofactor">
    <cofactor evidence="12">
        <name>[4Fe-4S] cluster</name>
        <dbReference type="ChEBI" id="CHEBI:49883"/>
    </cofactor>
    <text evidence="12">Binds 1 [4Fe-4S] cluster per subunit.</text>
</comment>
<evidence type="ECO:0000256" key="8">
    <source>
        <dbReference type="ARBA" id="ARBA00023004"/>
    </source>
</evidence>
<evidence type="ECO:0000256" key="3">
    <source>
        <dbReference type="ARBA" id="ARBA00012669"/>
    </source>
</evidence>
<dbReference type="OrthoDB" id="9801204at2"/>
<keyword evidence="12" id="KW-0963">Cytoplasm</keyword>
<dbReference type="Proteomes" id="UP000242329">
    <property type="component" value="Unassembled WGS sequence"/>
</dbReference>
<dbReference type="GO" id="GO:0008987">
    <property type="term" value="F:quinolinate synthetase A activity"/>
    <property type="evidence" value="ECO:0007669"/>
    <property type="project" value="UniProtKB-UniRule"/>
</dbReference>
<evidence type="ECO:0000256" key="5">
    <source>
        <dbReference type="ARBA" id="ARBA00022642"/>
    </source>
</evidence>
<evidence type="ECO:0000313" key="14">
    <source>
        <dbReference type="Proteomes" id="UP000242329"/>
    </source>
</evidence>
<feature type="binding site" evidence="12">
    <location>
        <begin position="197"/>
        <end position="199"/>
    </location>
    <ligand>
        <name>iminosuccinate</name>
        <dbReference type="ChEBI" id="CHEBI:77875"/>
    </ligand>
</feature>
<keyword evidence="6 12" id="KW-0808">Transferase</keyword>
<feature type="binding site" evidence="12">
    <location>
        <position position="85"/>
    </location>
    <ligand>
        <name>[4Fe-4S] cluster</name>
        <dbReference type="ChEBI" id="CHEBI:49883"/>
    </ligand>
</feature>
<dbReference type="InterPro" id="IPR036094">
    <property type="entry name" value="NadA_sf"/>
</dbReference>
<feature type="binding site" evidence="12">
    <location>
        <position position="214"/>
    </location>
    <ligand>
        <name>iminosuccinate</name>
        <dbReference type="ChEBI" id="CHEBI:77875"/>
    </ligand>
</feature>
<evidence type="ECO:0000256" key="2">
    <source>
        <dbReference type="ARBA" id="ARBA00005065"/>
    </source>
</evidence>
<keyword evidence="14" id="KW-1185">Reference proteome</keyword>
<reference evidence="14" key="1">
    <citation type="submission" date="2016-11" db="EMBL/GenBank/DDBJ databases">
        <authorList>
            <person name="Varghese N."/>
            <person name="Submissions S."/>
        </authorList>
    </citation>
    <scope>NUCLEOTIDE SEQUENCE [LARGE SCALE GENOMIC DNA]</scope>
    <source>
        <strain evidence="14">DSM 11003</strain>
    </source>
</reference>
<keyword evidence="9 12" id="KW-0411">Iron-sulfur</keyword>
<dbReference type="SUPFAM" id="SSF142754">
    <property type="entry name" value="NadA-like"/>
    <property type="match status" value="1"/>
</dbReference>
<feature type="binding site" evidence="12">
    <location>
        <position position="128"/>
    </location>
    <ligand>
        <name>iminosuccinate</name>
        <dbReference type="ChEBI" id="CHEBI:77875"/>
    </ligand>
</feature>
<dbReference type="UniPathway" id="UPA00253">
    <property type="reaction ID" value="UER00327"/>
</dbReference>
<dbReference type="PANTHER" id="PTHR30573">
    <property type="entry name" value="QUINOLINATE SYNTHETASE A"/>
    <property type="match status" value="1"/>
</dbReference>
<dbReference type="AlphaFoldDB" id="A0A1M5JUR2"/>
<dbReference type="Pfam" id="PF02445">
    <property type="entry name" value="NadA"/>
    <property type="match status" value="1"/>
</dbReference>
<dbReference type="STRING" id="1123382.SAMN02745221_00234"/>
<evidence type="ECO:0000256" key="4">
    <source>
        <dbReference type="ARBA" id="ARBA00022485"/>
    </source>
</evidence>
<comment type="catalytic activity">
    <reaction evidence="10">
        <text>iminosuccinate + dihydroxyacetone phosphate = quinolinate + phosphate + 2 H2O + H(+)</text>
        <dbReference type="Rhea" id="RHEA:25888"/>
        <dbReference type="ChEBI" id="CHEBI:15377"/>
        <dbReference type="ChEBI" id="CHEBI:15378"/>
        <dbReference type="ChEBI" id="CHEBI:29959"/>
        <dbReference type="ChEBI" id="CHEBI:43474"/>
        <dbReference type="ChEBI" id="CHEBI:57642"/>
        <dbReference type="ChEBI" id="CHEBI:77875"/>
        <dbReference type="EC" id="2.5.1.72"/>
    </reaction>
    <physiologicalReaction direction="left-to-right" evidence="10">
        <dbReference type="Rhea" id="RHEA:25889"/>
    </physiologicalReaction>
</comment>
<evidence type="ECO:0000256" key="9">
    <source>
        <dbReference type="ARBA" id="ARBA00023014"/>
    </source>
</evidence>
<evidence type="ECO:0000256" key="10">
    <source>
        <dbReference type="ARBA" id="ARBA00050125"/>
    </source>
</evidence>